<evidence type="ECO:0000256" key="3">
    <source>
        <dbReference type="ARBA" id="ARBA00022692"/>
    </source>
</evidence>
<dbReference type="PANTHER" id="PTHR31632">
    <property type="entry name" value="IRON TRANSPORTER FTH1"/>
    <property type="match status" value="1"/>
</dbReference>
<organism evidence="8">
    <name type="scientific">Leptocylindrus danicus</name>
    <dbReference type="NCBI Taxonomy" id="163516"/>
    <lineage>
        <taxon>Eukaryota</taxon>
        <taxon>Sar</taxon>
        <taxon>Stramenopiles</taxon>
        <taxon>Ochrophyta</taxon>
        <taxon>Bacillariophyta</taxon>
        <taxon>Coscinodiscophyceae</taxon>
        <taxon>Chaetocerotophycidae</taxon>
        <taxon>Leptocylindrales</taxon>
        <taxon>Leptocylindraceae</taxon>
        <taxon>Leptocylindrus</taxon>
    </lineage>
</organism>
<proteinExistence type="inferred from homology"/>
<keyword evidence="4 7" id="KW-1133">Transmembrane helix</keyword>
<dbReference type="EMBL" id="HBGY01012206">
    <property type="protein sequence ID" value="CAD9572165.1"/>
    <property type="molecule type" value="Transcribed_RNA"/>
</dbReference>
<evidence type="ECO:0000256" key="2">
    <source>
        <dbReference type="ARBA" id="ARBA00008333"/>
    </source>
</evidence>
<sequence length="366" mass="40844">MVAFDIGIATIFAREVLEGSIIISQYRTVLLRSSEWEGERQRLALRTITLSAIGAGFVAFALCLIVGIVLAILGNDLDDQTSQLIEGISKIVAAICILQLSLKLPKWLGVYPSTSRNKELGLTLREIRFNVAWNIWREVAECGVFLIPYFLAGSIEEIPLSAIIGVAISLVLSLLMAYANRTGSQYSVCIFMTLLTSMLSTGLFVGGCHEFEEALGETPQLWYINGNFWDKNKFPMTMFYPFGYTQKPTVLHIVTLISWAALTICLHIRKYRLSVQAAAQHCIEESVPTQEEREEQEEEMVIKNGPTTEGSRVEERGEDENTPSIATDFDEEAPCEVHENGEGDLESPCIISFDDDVERVEMVLDK</sequence>
<feature type="transmembrane region" description="Helical" evidence="7">
    <location>
        <begin position="158"/>
        <end position="179"/>
    </location>
</feature>
<feature type="transmembrane region" description="Helical" evidence="7">
    <location>
        <begin position="186"/>
        <end position="205"/>
    </location>
</feature>
<feature type="transmembrane region" description="Helical" evidence="7">
    <location>
        <begin position="249"/>
        <end position="268"/>
    </location>
</feature>
<dbReference type="InterPro" id="IPR004923">
    <property type="entry name" value="FTR1/Fip1/EfeU"/>
</dbReference>
<evidence type="ECO:0000256" key="1">
    <source>
        <dbReference type="ARBA" id="ARBA00004141"/>
    </source>
</evidence>
<feature type="transmembrane region" description="Helical" evidence="7">
    <location>
        <begin position="50"/>
        <end position="72"/>
    </location>
</feature>
<evidence type="ECO:0000256" key="4">
    <source>
        <dbReference type="ARBA" id="ARBA00022989"/>
    </source>
</evidence>
<gene>
    <name evidence="8" type="ORF">LDAN0321_LOCUS7758</name>
</gene>
<comment type="subcellular location">
    <subcellularLocation>
        <location evidence="1">Membrane</location>
        <topology evidence="1">Multi-pass membrane protein</topology>
    </subcellularLocation>
</comment>
<accession>A0A7S2KBR0</accession>
<evidence type="ECO:0000256" key="6">
    <source>
        <dbReference type="SAM" id="MobiDB-lite"/>
    </source>
</evidence>
<keyword evidence="5 7" id="KW-0472">Membrane</keyword>
<comment type="similarity">
    <text evidence="2">Belongs to the oxidase-dependent Fe transporter (OFeT) (TC 9.A.10.1) family.</text>
</comment>
<evidence type="ECO:0000256" key="5">
    <source>
        <dbReference type="ARBA" id="ARBA00023136"/>
    </source>
</evidence>
<keyword evidence="3 7" id="KW-0812">Transmembrane</keyword>
<evidence type="ECO:0008006" key="9">
    <source>
        <dbReference type="Google" id="ProtNLM"/>
    </source>
</evidence>
<dbReference type="PANTHER" id="PTHR31632:SF2">
    <property type="entry name" value="PLASMA MEMBRANE IRON PERMEASE"/>
    <property type="match status" value="1"/>
</dbReference>
<protein>
    <recommendedName>
        <fullName evidence="9">Iron permease FTR1</fullName>
    </recommendedName>
</protein>
<dbReference type="GO" id="GO:0033573">
    <property type="term" value="C:high-affinity iron permease complex"/>
    <property type="evidence" value="ECO:0007669"/>
    <property type="project" value="InterPro"/>
</dbReference>
<reference evidence="8" key="1">
    <citation type="submission" date="2021-01" db="EMBL/GenBank/DDBJ databases">
        <authorList>
            <person name="Corre E."/>
            <person name="Pelletier E."/>
            <person name="Niang G."/>
            <person name="Scheremetjew M."/>
            <person name="Finn R."/>
            <person name="Kale V."/>
            <person name="Holt S."/>
            <person name="Cochrane G."/>
            <person name="Meng A."/>
            <person name="Brown T."/>
            <person name="Cohen L."/>
        </authorList>
    </citation>
    <scope>NUCLEOTIDE SEQUENCE</scope>
    <source>
        <strain evidence="8">B650</strain>
    </source>
</reference>
<dbReference type="AlphaFoldDB" id="A0A7S2KBR0"/>
<feature type="region of interest" description="Disordered" evidence="6">
    <location>
        <begin position="286"/>
        <end position="349"/>
    </location>
</feature>
<evidence type="ECO:0000256" key="7">
    <source>
        <dbReference type="SAM" id="Phobius"/>
    </source>
</evidence>
<name>A0A7S2KBR0_9STRA</name>
<evidence type="ECO:0000313" key="8">
    <source>
        <dbReference type="EMBL" id="CAD9572165.1"/>
    </source>
</evidence>
<dbReference type="GO" id="GO:0015093">
    <property type="term" value="F:ferrous iron transmembrane transporter activity"/>
    <property type="evidence" value="ECO:0007669"/>
    <property type="project" value="TreeGrafter"/>
</dbReference>